<comment type="caution">
    <text evidence="3">The sequence shown here is derived from an EMBL/GenBank/DDBJ whole genome shotgun (WGS) entry which is preliminary data.</text>
</comment>
<dbReference type="Proteomes" id="UP000051574">
    <property type="component" value="Unassembled WGS sequence"/>
</dbReference>
<reference evidence="3 4" key="1">
    <citation type="submission" date="2015-09" db="EMBL/GenBank/DDBJ databases">
        <title>Draft genome of the scarab beetle Oryctes borbonicus.</title>
        <authorList>
            <person name="Meyer J.M."/>
            <person name="Markov G.V."/>
            <person name="Baskaran P."/>
            <person name="Herrmann M."/>
            <person name="Sommer R.J."/>
            <person name="Roedelsperger C."/>
        </authorList>
    </citation>
    <scope>NUCLEOTIDE SEQUENCE [LARGE SCALE GENOMIC DNA]</scope>
    <source>
        <strain evidence="3">OB123</strain>
        <tissue evidence="3">Whole animal</tissue>
    </source>
</reference>
<dbReference type="AlphaFoldDB" id="A0A0T6B141"/>
<sequence>MDITLLIALASVSLLILLSIALFFKKSAEEKIVENRPRGQPHRFRDGAPRRAQMLRNRGARLRAHVAHQQEQLTDDENEAPDDEEQNIEVPDSKIGTKKRAKLEAKAEKKAKREAAEQLIQEQ</sequence>
<feature type="region of interest" description="Disordered" evidence="1">
    <location>
        <begin position="63"/>
        <end position="101"/>
    </location>
</feature>
<evidence type="ECO:0000313" key="4">
    <source>
        <dbReference type="Proteomes" id="UP000051574"/>
    </source>
</evidence>
<protein>
    <recommendedName>
        <fullName evidence="5">DDRGK domain-containing protein 1</fullName>
    </recommendedName>
</protein>
<proteinExistence type="predicted"/>
<keyword evidence="2" id="KW-1133">Transmembrane helix</keyword>
<evidence type="ECO:0000313" key="3">
    <source>
        <dbReference type="EMBL" id="KRT81200.1"/>
    </source>
</evidence>
<dbReference type="EMBL" id="LJIG01016238">
    <property type="protein sequence ID" value="KRT81200.1"/>
    <property type="molecule type" value="Genomic_DNA"/>
</dbReference>
<keyword evidence="2" id="KW-0812">Transmembrane</keyword>
<keyword evidence="2" id="KW-0472">Membrane</keyword>
<feature type="compositionally biased region" description="Basic and acidic residues" evidence="1">
    <location>
        <begin position="33"/>
        <end position="49"/>
    </location>
</feature>
<name>A0A0T6B141_9SCAR</name>
<feature type="non-terminal residue" evidence="3">
    <location>
        <position position="123"/>
    </location>
</feature>
<accession>A0A0T6B141</accession>
<feature type="compositionally biased region" description="Acidic residues" evidence="1">
    <location>
        <begin position="73"/>
        <end position="87"/>
    </location>
</feature>
<organism evidence="3 4">
    <name type="scientific">Oryctes borbonicus</name>
    <dbReference type="NCBI Taxonomy" id="1629725"/>
    <lineage>
        <taxon>Eukaryota</taxon>
        <taxon>Metazoa</taxon>
        <taxon>Ecdysozoa</taxon>
        <taxon>Arthropoda</taxon>
        <taxon>Hexapoda</taxon>
        <taxon>Insecta</taxon>
        <taxon>Pterygota</taxon>
        <taxon>Neoptera</taxon>
        <taxon>Endopterygota</taxon>
        <taxon>Coleoptera</taxon>
        <taxon>Polyphaga</taxon>
        <taxon>Scarabaeiformia</taxon>
        <taxon>Scarabaeidae</taxon>
        <taxon>Dynastinae</taxon>
        <taxon>Oryctes</taxon>
    </lineage>
</organism>
<keyword evidence="4" id="KW-1185">Reference proteome</keyword>
<evidence type="ECO:0008006" key="5">
    <source>
        <dbReference type="Google" id="ProtNLM"/>
    </source>
</evidence>
<feature type="transmembrane region" description="Helical" evidence="2">
    <location>
        <begin position="6"/>
        <end position="24"/>
    </location>
</feature>
<gene>
    <name evidence="3" type="ORF">AMK59_5906</name>
</gene>
<evidence type="ECO:0000256" key="2">
    <source>
        <dbReference type="SAM" id="Phobius"/>
    </source>
</evidence>
<evidence type="ECO:0000256" key="1">
    <source>
        <dbReference type="SAM" id="MobiDB-lite"/>
    </source>
</evidence>
<feature type="region of interest" description="Disordered" evidence="1">
    <location>
        <begin position="33"/>
        <end position="52"/>
    </location>
</feature>
<dbReference type="OrthoDB" id="2285710at2759"/>